<dbReference type="NCBIfam" id="TIGR02305">
    <property type="entry name" value="HpaG-N-term"/>
    <property type="match status" value="1"/>
</dbReference>
<dbReference type="InterPro" id="IPR012686">
    <property type="entry name" value="HPA_isomer/decarb_N"/>
</dbReference>
<name>A0A1B9ABU9_9BACI</name>
<proteinExistence type="predicted"/>
<dbReference type="Gene3D" id="3.90.850.10">
    <property type="entry name" value="Fumarylacetoacetase-like, C-terminal domain"/>
    <property type="match status" value="1"/>
</dbReference>
<dbReference type="SUPFAM" id="SSF56529">
    <property type="entry name" value="FAH"/>
    <property type="match status" value="1"/>
</dbReference>
<dbReference type="PANTHER" id="PTHR11820">
    <property type="entry name" value="ACYLPYRUVASE"/>
    <property type="match status" value="1"/>
</dbReference>
<keyword evidence="4" id="KW-1185">Reference proteome</keyword>
<accession>A0A1B9ABU9</accession>
<dbReference type="EMBL" id="MAYT01000031">
    <property type="protein sequence ID" value="OCA81323.1"/>
    <property type="molecule type" value="Genomic_DNA"/>
</dbReference>
<feature type="domain" description="Fumarylacetoacetase-like C-terminal" evidence="2">
    <location>
        <begin position="47"/>
        <end position="252"/>
    </location>
</feature>
<evidence type="ECO:0000259" key="2">
    <source>
        <dbReference type="Pfam" id="PF01557"/>
    </source>
</evidence>
<dbReference type="AlphaFoldDB" id="A0A1B9ABU9"/>
<dbReference type="GO" id="GO:0008704">
    <property type="term" value="F:5-carboxymethyl-2-hydroxymuconate delta-isomerase activity"/>
    <property type="evidence" value="ECO:0007669"/>
    <property type="project" value="InterPro"/>
</dbReference>
<gene>
    <name evidence="3" type="ORF">A8F95_16325</name>
</gene>
<evidence type="ECO:0000256" key="1">
    <source>
        <dbReference type="ARBA" id="ARBA00022723"/>
    </source>
</evidence>
<dbReference type="GO" id="GO:0046872">
    <property type="term" value="F:metal ion binding"/>
    <property type="evidence" value="ECO:0007669"/>
    <property type="project" value="UniProtKB-KW"/>
</dbReference>
<evidence type="ECO:0000313" key="4">
    <source>
        <dbReference type="Proteomes" id="UP000092578"/>
    </source>
</evidence>
<protein>
    <submittedName>
        <fullName evidence="3">4-hydroxyphenylacetate isomerase</fullName>
    </submittedName>
</protein>
<dbReference type="Proteomes" id="UP000092578">
    <property type="component" value="Unassembled WGS sequence"/>
</dbReference>
<dbReference type="InterPro" id="IPR036663">
    <property type="entry name" value="Fumarylacetoacetase_C_sf"/>
</dbReference>
<organism evidence="3 4">
    <name type="scientific">Pseudobacillus wudalianchiensis</name>
    <dbReference type="NCBI Taxonomy" id="1743143"/>
    <lineage>
        <taxon>Bacteria</taxon>
        <taxon>Bacillati</taxon>
        <taxon>Bacillota</taxon>
        <taxon>Bacilli</taxon>
        <taxon>Bacillales</taxon>
        <taxon>Bacillaceae</taxon>
        <taxon>Pseudobacillus</taxon>
    </lineage>
</organism>
<dbReference type="PANTHER" id="PTHR11820:SF114">
    <property type="entry name" value="4-HYDROXYPHENYLACETATE CATABOLISM PROTEIN"/>
    <property type="match status" value="1"/>
</dbReference>
<sequence>MITANVKFQGTLQSDEINVKLTEGVIEKEGQSFSFEQLAVDAPVSGTVYGTLLNYKGALEALGEAVNEAPYKAAPKAPILYIKPANTINSHNRPILLPEGVEALEMGAALGIVIGRTATRVSEEEALDYVAGYTVVNDVSIPHESVYRPAIRQKARDGFCPIGPWIVKREAVQHPDQVHTRVYINGELRQENTTANLIRPVAKLLADVTDFMTLRVGDTLLVGVPEEAPLAKAGDVVRIEIEGVGVLENTIVPEKEPAEGGLK</sequence>
<dbReference type="InterPro" id="IPR011234">
    <property type="entry name" value="Fumarylacetoacetase-like_C"/>
</dbReference>
<keyword evidence="3" id="KW-0413">Isomerase</keyword>
<dbReference type="GO" id="GO:0018800">
    <property type="term" value="F:5-oxopent-3-ene-1,2,5-tricarboxylate decarboxylase activity"/>
    <property type="evidence" value="ECO:0007669"/>
    <property type="project" value="InterPro"/>
</dbReference>
<dbReference type="RefSeq" id="WP_065412151.1">
    <property type="nucleotide sequence ID" value="NZ_MAYT01000031.1"/>
</dbReference>
<comment type="caution">
    <text evidence="3">The sequence shown here is derived from an EMBL/GenBank/DDBJ whole genome shotgun (WGS) entry which is preliminary data.</text>
</comment>
<evidence type="ECO:0000313" key="3">
    <source>
        <dbReference type="EMBL" id="OCA81323.1"/>
    </source>
</evidence>
<reference evidence="4" key="1">
    <citation type="submission" date="2016-05" db="EMBL/GenBank/DDBJ databases">
        <authorList>
            <person name="Liu B."/>
            <person name="Wang J."/>
            <person name="Zhu Y."/>
            <person name="Liu G."/>
            <person name="Chen Q."/>
            <person name="Chen Z."/>
            <person name="Lan J."/>
            <person name="Che J."/>
            <person name="Ge C."/>
            <person name="Shi H."/>
            <person name="Pan Z."/>
            <person name="Liu X."/>
        </authorList>
    </citation>
    <scope>NUCLEOTIDE SEQUENCE [LARGE SCALE GENOMIC DNA]</scope>
    <source>
        <strain evidence="4">FJAT-27215</strain>
    </source>
</reference>
<keyword evidence="1" id="KW-0479">Metal-binding</keyword>
<dbReference type="Pfam" id="PF01557">
    <property type="entry name" value="FAA_hydrolase"/>
    <property type="match status" value="1"/>
</dbReference>